<dbReference type="Pfam" id="PF00106">
    <property type="entry name" value="adh_short"/>
    <property type="match status" value="1"/>
</dbReference>
<protein>
    <submittedName>
        <fullName evidence="4">SDR family oxidoreductase</fullName>
    </submittedName>
</protein>
<evidence type="ECO:0000256" key="2">
    <source>
        <dbReference type="ARBA" id="ARBA00023002"/>
    </source>
</evidence>
<dbReference type="PANTHER" id="PTHR42760">
    <property type="entry name" value="SHORT-CHAIN DEHYDROGENASES/REDUCTASES FAMILY MEMBER"/>
    <property type="match status" value="1"/>
</dbReference>
<keyword evidence="5" id="KW-1185">Reference proteome</keyword>
<comment type="caution">
    <text evidence="4">The sequence shown here is derived from an EMBL/GenBank/DDBJ whole genome shotgun (WGS) entry which is preliminary data.</text>
</comment>
<dbReference type="PRINTS" id="PR00080">
    <property type="entry name" value="SDRFAMILY"/>
</dbReference>
<name>A0ABP3HCW8_9ACTN</name>
<dbReference type="PANTHER" id="PTHR42760:SF133">
    <property type="entry name" value="3-OXOACYL-[ACYL-CARRIER-PROTEIN] REDUCTASE"/>
    <property type="match status" value="1"/>
</dbReference>
<accession>A0ABP3HCW8</accession>
<proteinExistence type="inferred from homology"/>
<keyword evidence="2" id="KW-0560">Oxidoreductase</keyword>
<dbReference type="Gene3D" id="3.40.50.720">
    <property type="entry name" value="NAD(P)-binding Rossmann-like Domain"/>
    <property type="match status" value="1"/>
</dbReference>
<evidence type="ECO:0000313" key="5">
    <source>
        <dbReference type="Proteomes" id="UP001501822"/>
    </source>
</evidence>
<gene>
    <name evidence="4" type="ORF">GCM10010151_65690</name>
</gene>
<evidence type="ECO:0000256" key="1">
    <source>
        <dbReference type="ARBA" id="ARBA00006484"/>
    </source>
</evidence>
<evidence type="ECO:0000256" key="3">
    <source>
        <dbReference type="RuleBase" id="RU000363"/>
    </source>
</evidence>
<dbReference type="PRINTS" id="PR00081">
    <property type="entry name" value="GDHRDH"/>
</dbReference>
<comment type="similarity">
    <text evidence="1 3">Belongs to the short-chain dehydrogenases/reductases (SDR) family.</text>
</comment>
<dbReference type="EMBL" id="BAAABM010000066">
    <property type="protein sequence ID" value="GAA0366610.1"/>
    <property type="molecule type" value="Genomic_DNA"/>
</dbReference>
<dbReference type="InterPro" id="IPR036291">
    <property type="entry name" value="NAD(P)-bd_dom_sf"/>
</dbReference>
<dbReference type="RefSeq" id="WP_252799080.1">
    <property type="nucleotide sequence ID" value="NZ_BAAABM010000066.1"/>
</dbReference>
<dbReference type="CDD" id="cd05233">
    <property type="entry name" value="SDR_c"/>
    <property type="match status" value="1"/>
</dbReference>
<organism evidence="4 5">
    <name type="scientific">Actinoallomurus spadix</name>
    <dbReference type="NCBI Taxonomy" id="79912"/>
    <lineage>
        <taxon>Bacteria</taxon>
        <taxon>Bacillati</taxon>
        <taxon>Actinomycetota</taxon>
        <taxon>Actinomycetes</taxon>
        <taxon>Streptosporangiales</taxon>
        <taxon>Thermomonosporaceae</taxon>
        <taxon>Actinoallomurus</taxon>
    </lineage>
</organism>
<dbReference type="SUPFAM" id="SSF51735">
    <property type="entry name" value="NAD(P)-binding Rossmann-fold domains"/>
    <property type="match status" value="1"/>
</dbReference>
<dbReference type="Proteomes" id="UP001501822">
    <property type="component" value="Unassembled WGS sequence"/>
</dbReference>
<evidence type="ECO:0000313" key="4">
    <source>
        <dbReference type="EMBL" id="GAA0366610.1"/>
    </source>
</evidence>
<sequence length="263" mass="26491">MDTRLAGRTALVTGGSRGIGLAIVTALAAEGVRVVAAARTVTPELKETGAITISADLATSHGPAHLVDQALAELGGDLDLLVNNAGGGDGGAEMAPGFLGFADDDWRSLFDLNFFAAVRTTRAALPSLLRARGGIVNISSSGARMPHAGPVPYTTAKAALTAFGKALAEEFGPQGVRVNTISPGAVRTAMWEAPDGYGAGLAKAFGVSQEQFLAALPGQLGMTTGRLIEPAEVAALVTYLASPLAASVNGADLVIDGGSIKTV</sequence>
<dbReference type="InterPro" id="IPR002347">
    <property type="entry name" value="SDR_fam"/>
</dbReference>
<reference evidence="5" key="1">
    <citation type="journal article" date="2019" name="Int. J. Syst. Evol. Microbiol.">
        <title>The Global Catalogue of Microorganisms (GCM) 10K type strain sequencing project: providing services to taxonomists for standard genome sequencing and annotation.</title>
        <authorList>
            <consortium name="The Broad Institute Genomics Platform"/>
            <consortium name="The Broad Institute Genome Sequencing Center for Infectious Disease"/>
            <person name="Wu L."/>
            <person name="Ma J."/>
        </authorList>
    </citation>
    <scope>NUCLEOTIDE SEQUENCE [LARGE SCALE GENOMIC DNA]</scope>
    <source>
        <strain evidence="5">JCM 3146</strain>
    </source>
</reference>